<organism evidence="3 4">
    <name type="scientific">Solibacillus kalamii</name>
    <dbReference type="NCBI Taxonomy" id="1748298"/>
    <lineage>
        <taxon>Bacteria</taxon>
        <taxon>Bacillati</taxon>
        <taxon>Bacillota</taxon>
        <taxon>Bacilli</taxon>
        <taxon>Bacillales</taxon>
        <taxon>Caryophanaceae</taxon>
        <taxon>Solibacillus</taxon>
    </lineage>
</organism>
<dbReference type="InterPro" id="IPR029787">
    <property type="entry name" value="Nucleotide_cyclase"/>
</dbReference>
<dbReference type="InterPro" id="IPR000160">
    <property type="entry name" value="GGDEF_dom"/>
</dbReference>
<feature type="transmembrane region" description="Helical" evidence="1">
    <location>
        <begin position="5"/>
        <end position="27"/>
    </location>
</feature>
<dbReference type="PANTHER" id="PTHR45138:SF9">
    <property type="entry name" value="DIGUANYLATE CYCLASE DGCM-RELATED"/>
    <property type="match status" value="1"/>
</dbReference>
<feature type="transmembrane region" description="Helical" evidence="1">
    <location>
        <begin position="72"/>
        <end position="97"/>
    </location>
</feature>
<dbReference type="PROSITE" id="PS50887">
    <property type="entry name" value="GGDEF"/>
    <property type="match status" value="1"/>
</dbReference>
<keyword evidence="4" id="KW-1185">Reference proteome</keyword>
<dbReference type="Pfam" id="PF00990">
    <property type="entry name" value="GGDEF"/>
    <property type="match status" value="1"/>
</dbReference>
<dbReference type="NCBIfam" id="TIGR00254">
    <property type="entry name" value="GGDEF"/>
    <property type="match status" value="1"/>
</dbReference>
<dbReference type="CDD" id="cd01949">
    <property type="entry name" value="GGDEF"/>
    <property type="match status" value="1"/>
</dbReference>
<accession>A0ABX3ZMA2</accession>
<evidence type="ECO:0000256" key="1">
    <source>
        <dbReference type="SAM" id="Phobius"/>
    </source>
</evidence>
<dbReference type="PANTHER" id="PTHR45138">
    <property type="entry name" value="REGULATORY COMPONENTS OF SENSORY TRANSDUCTION SYSTEM"/>
    <property type="match status" value="1"/>
</dbReference>
<dbReference type="SUPFAM" id="SSF55073">
    <property type="entry name" value="Nucleotide cyclase"/>
    <property type="match status" value="1"/>
</dbReference>
<name>A0ABX3ZMA2_9BACL</name>
<protein>
    <submittedName>
        <fullName evidence="3">GGDEF domain-containing protein</fullName>
    </submittedName>
</protein>
<evidence type="ECO:0000259" key="2">
    <source>
        <dbReference type="PROSITE" id="PS50887"/>
    </source>
</evidence>
<keyword evidence="1" id="KW-1133">Transmembrane helix</keyword>
<evidence type="ECO:0000313" key="3">
    <source>
        <dbReference type="EMBL" id="OUZ40880.1"/>
    </source>
</evidence>
<keyword evidence="1" id="KW-0472">Membrane</keyword>
<evidence type="ECO:0000313" key="4">
    <source>
        <dbReference type="Proteomes" id="UP000196594"/>
    </source>
</evidence>
<feature type="transmembrane region" description="Helical" evidence="1">
    <location>
        <begin position="161"/>
        <end position="180"/>
    </location>
</feature>
<dbReference type="EMBL" id="NHNT01000001">
    <property type="protein sequence ID" value="OUZ40880.1"/>
    <property type="molecule type" value="Genomic_DNA"/>
</dbReference>
<feature type="transmembrane region" description="Helical" evidence="1">
    <location>
        <begin position="39"/>
        <end position="60"/>
    </location>
</feature>
<feature type="transmembrane region" description="Helical" evidence="1">
    <location>
        <begin position="134"/>
        <end position="155"/>
    </location>
</feature>
<dbReference type="InterPro" id="IPR050469">
    <property type="entry name" value="Diguanylate_Cyclase"/>
</dbReference>
<reference evidence="3 4" key="1">
    <citation type="journal article" date="2017" name="Int. J. Syst. Evol. Microbiol.">
        <title>Solibacillus kalamii sp. nov., isolated from a high-efficiency particulate arrestance filter system used in the International Space Station.</title>
        <authorList>
            <person name="Checinska Sielaff A."/>
            <person name="Kumar R.M."/>
            <person name="Pal D."/>
            <person name="Mayilraj S."/>
            <person name="Venkateswaran K."/>
        </authorList>
    </citation>
    <scope>NUCLEOTIDE SEQUENCE [LARGE SCALE GENOMIC DNA]</scope>
    <source>
        <strain evidence="3 4">ISSFR-015</strain>
    </source>
</reference>
<comment type="caution">
    <text evidence="3">The sequence shown here is derived from an EMBL/GenBank/DDBJ whole genome shotgun (WGS) entry which is preliminary data.</text>
</comment>
<dbReference type="InterPro" id="IPR043128">
    <property type="entry name" value="Rev_trsase/Diguanyl_cyclase"/>
</dbReference>
<dbReference type="RefSeq" id="WP_087615692.1">
    <property type="nucleotide sequence ID" value="NZ_JAFBEY010000002.1"/>
</dbReference>
<dbReference type="SMART" id="SM00267">
    <property type="entry name" value="GGDEF"/>
    <property type="match status" value="1"/>
</dbReference>
<dbReference type="Proteomes" id="UP000196594">
    <property type="component" value="Unassembled WGS sequence"/>
</dbReference>
<gene>
    <name evidence="3" type="ORF">CBM15_03105</name>
</gene>
<feature type="transmembrane region" description="Helical" evidence="1">
    <location>
        <begin position="103"/>
        <end position="122"/>
    </location>
</feature>
<keyword evidence="1" id="KW-0812">Transmembrane</keyword>
<sequence length="359" mass="41352">MLIEILSYFCILFTFTLLIYWPFINYFRQTPFISRTKPYVIGLKFGVTGLVLTFSAVHLTNDLMMNIQYIPVLYSGLLGGPFAILISGLIIGIGLFFLPYLAWVPMFLNINFIVLVLILFFVTSKYKMTQKNIFLFFWGCFIETFIALFLGLCFHTKSYEYLLLYGIFTIFSFYFIYFVIRQIKLANDTVQQTTYLKKIDFLTQLPNNKENEKFIKNLIKKKTSFNLLLVDIRDFKMINLRHGFSTGDLVIKQLAQHLMEYANKNGAYVGRLGGEEFLLVLKDVPPAIAVVEANNIINMIAQQPFEVSQDLSLHISVTVGISSFPDNGETSLELLENLDMAKQQAKTKLSSYFHINNLK</sequence>
<dbReference type="Gene3D" id="3.30.70.270">
    <property type="match status" value="1"/>
</dbReference>
<feature type="domain" description="GGDEF" evidence="2">
    <location>
        <begin position="223"/>
        <end position="358"/>
    </location>
</feature>
<proteinExistence type="predicted"/>